<evidence type="ECO:0000313" key="1">
    <source>
        <dbReference type="EMBL" id="OGK66633.1"/>
    </source>
</evidence>
<reference evidence="1 2" key="1">
    <citation type="journal article" date="2016" name="Nat. Commun.">
        <title>Thousands of microbial genomes shed light on interconnected biogeochemical processes in an aquifer system.</title>
        <authorList>
            <person name="Anantharaman K."/>
            <person name="Brown C.T."/>
            <person name="Hug L.A."/>
            <person name="Sharon I."/>
            <person name="Castelle C.J."/>
            <person name="Probst A.J."/>
            <person name="Thomas B.C."/>
            <person name="Singh A."/>
            <person name="Wilkins M.J."/>
            <person name="Karaoz U."/>
            <person name="Brodie E.L."/>
            <person name="Williams K.H."/>
            <person name="Hubbard S.S."/>
            <person name="Banfield J.F."/>
        </authorList>
    </citation>
    <scope>NUCLEOTIDE SEQUENCE [LARGE SCALE GENOMIC DNA]</scope>
</reference>
<organism evidence="1 2">
    <name type="scientific">Candidatus Roizmanbacteria bacterium RIFOXYA1_FULL_41_12</name>
    <dbReference type="NCBI Taxonomy" id="1802082"/>
    <lineage>
        <taxon>Bacteria</taxon>
        <taxon>Candidatus Roizmaniibacteriota</taxon>
    </lineage>
</organism>
<evidence type="ECO:0000313" key="2">
    <source>
        <dbReference type="Proteomes" id="UP000178450"/>
    </source>
</evidence>
<proteinExistence type="predicted"/>
<dbReference type="AlphaFoldDB" id="A0A1F7KFL8"/>
<gene>
    <name evidence="1" type="ORF">A2209_00065</name>
</gene>
<accession>A0A1F7KFL8</accession>
<dbReference type="Proteomes" id="UP000178450">
    <property type="component" value="Unassembled WGS sequence"/>
</dbReference>
<protein>
    <submittedName>
        <fullName evidence="1">Uncharacterized protein</fullName>
    </submittedName>
</protein>
<dbReference type="EMBL" id="MGBG01000005">
    <property type="protein sequence ID" value="OGK66633.1"/>
    <property type="molecule type" value="Genomic_DNA"/>
</dbReference>
<name>A0A1F7KFL8_9BACT</name>
<comment type="caution">
    <text evidence="1">The sequence shown here is derived from an EMBL/GenBank/DDBJ whole genome shotgun (WGS) entry which is preliminary data.</text>
</comment>
<sequence length="241" mass="27910">MTSELGLMPYLMEAMGRAYFEQGEIRYPEYLQIADQSNIPTSFNNAFLEQFKLFEPKSDALEDWQETYTVLALKLLGKNFTISTPIIDINVRSLNQFAITYCLCIAHIKELLELKIKHQATHEQIHLLLSPLTQSLDCNVETIMENILQLDITRDAQYNDVVLYIQQILDQVKEMQDSLRIHEQKVIQEIGLVENVRTEILSKVPNNLKQKLISTVVQYVEDYFGQPKNVNRIMLLGTSKK</sequence>